<dbReference type="PANTHER" id="PTHR43038:SF3">
    <property type="entry name" value="ABC TRANSPORTER G FAMILY MEMBER 20 ISOFORM X1"/>
    <property type="match status" value="1"/>
</dbReference>
<accession>A0A5C6RQ88</accession>
<dbReference type="Proteomes" id="UP000321580">
    <property type="component" value="Unassembled WGS sequence"/>
</dbReference>
<dbReference type="PANTHER" id="PTHR43038">
    <property type="entry name" value="ATP-BINDING CASSETTE, SUB-FAMILY H, MEMBER 1"/>
    <property type="match status" value="1"/>
</dbReference>
<dbReference type="GO" id="GO:0005524">
    <property type="term" value="F:ATP binding"/>
    <property type="evidence" value="ECO:0007669"/>
    <property type="project" value="UniProtKB-KW"/>
</dbReference>
<proteinExistence type="predicted"/>
<dbReference type="OrthoDB" id="9801987at2"/>
<dbReference type="RefSeq" id="WP_147166868.1">
    <property type="nucleotide sequence ID" value="NZ_VOOR01000012.1"/>
</dbReference>
<dbReference type="InterPro" id="IPR003593">
    <property type="entry name" value="AAA+_ATPase"/>
</dbReference>
<dbReference type="SMART" id="SM00382">
    <property type="entry name" value="AAA"/>
    <property type="match status" value="1"/>
</dbReference>
<evidence type="ECO:0000259" key="3">
    <source>
        <dbReference type="PROSITE" id="PS50893"/>
    </source>
</evidence>
<keyword evidence="5" id="KW-1185">Reference proteome</keyword>
<feature type="domain" description="ABC transporter" evidence="3">
    <location>
        <begin position="10"/>
        <end position="239"/>
    </location>
</feature>
<comment type="caution">
    <text evidence="4">The sequence shown here is derived from an EMBL/GenBank/DDBJ whole genome shotgun (WGS) entry which is preliminary data.</text>
</comment>
<evidence type="ECO:0000313" key="5">
    <source>
        <dbReference type="Proteomes" id="UP000321580"/>
    </source>
</evidence>
<sequence length="247" mass="27388">MQNSPQSPIIEASKLTKQFGAFTAVDAISFEVERGEIFGFLGANGAGKTTAMRMLTGLSRPTSGQARVAGIDVAAHPEKVKQRIGYMSQKFSLYEDLTVMENIRFYGGIYGLPRKQARQAGSQLIEQLGMEAFARKQVSGIPLGWRQKLSFSIALLHQPDVVFLDEPTGGVDPVTRRQFWEMIYQAAETGTTVFVTTHYMDEAEYCGRVSIMVDGQIAALDTPDRLKSEFQAANMHEVFLQLTRPKP</sequence>
<reference evidence="4 5" key="1">
    <citation type="submission" date="2019-08" db="EMBL/GenBank/DDBJ databases">
        <title>Genome of Phaeodactylibacter luteus.</title>
        <authorList>
            <person name="Bowman J.P."/>
        </authorList>
    </citation>
    <scope>NUCLEOTIDE SEQUENCE [LARGE SCALE GENOMIC DNA]</scope>
    <source>
        <strain evidence="4 5">KCTC 42180</strain>
    </source>
</reference>
<dbReference type="SUPFAM" id="SSF52540">
    <property type="entry name" value="P-loop containing nucleoside triphosphate hydrolases"/>
    <property type="match status" value="1"/>
</dbReference>
<evidence type="ECO:0000256" key="1">
    <source>
        <dbReference type="ARBA" id="ARBA00022741"/>
    </source>
</evidence>
<protein>
    <submittedName>
        <fullName evidence="4">ABC transporter ATP-binding protein</fullName>
    </submittedName>
</protein>
<dbReference type="EMBL" id="VOOR01000012">
    <property type="protein sequence ID" value="TXB64169.1"/>
    <property type="molecule type" value="Genomic_DNA"/>
</dbReference>
<evidence type="ECO:0000313" key="4">
    <source>
        <dbReference type="EMBL" id="TXB64169.1"/>
    </source>
</evidence>
<organism evidence="4 5">
    <name type="scientific">Phaeodactylibacter luteus</name>
    <dbReference type="NCBI Taxonomy" id="1564516"/>
    <lineage>
        <taxon>Bacteria</taxon>
        <taxon>Pseudomonadati</taxon>
        <taxon>Bacteroidota</taxon>
        <taxon>Saprospiria</taxon>
        <taxon>Saprospirales</taxon>
        <taxon>Haliscomenobacteraceae</taxon>
        <taxon>Phaeodactylibacter</taxon>
    </lineage>
</organism>
<gene>
    <name evidence="4" type="ORF">FRY97_07705</name>
</gene>
<keyword evidence="1" id="KW-0547">Nucleotide-binding</keyword>
<dbReference type="InterPro" id="IPR027417">
    <property type="entry name" value="P-loop_NTPase"/>
</dbReference>
<dbReference type="InterPro" id="IPR003439">
    <property type="entry name" value="ABC_transporter-like_ATP-bd"/>
</dbReference>
<dbReference type="AlphaFoldDB" id="A0A5C6RQ88"/>
<name>A0A5C6RQ88_9BACT</name>
<evidence type="ECO:0000256" key="2">
    <source>
        <dbReference type="ARBA" id="ARBA00022840"/>
    </source>
</evidence>
<dbReference type="PROSITE" id="PS50893">
    <property type="entry name" value="ABC_TRANSPORTER_2"/>
    <property type="match status" value="1"/>
</dbReference>
<keyword evidence="2 4" id="KW-0067">ATP-binding</keyword>
<dbReference type="Pfam" id="PF00005">
    <property type="entry name" value="ABC_tran"/>
    <property type="match status" value="1"/>
</dbReference>
<dbReference type="Gene3D" id="3.40.50.300">
    <property type="entry name" value="P-loop containing nucleotide triphosphate hydrolases"/>
    <property type="match status" value="1"/>
</dbReference>
<dbReference type="GO" id="GO:0016887">
    <property type="term" value="F:ATP hydrolysis activity"/>
    <property type="evidence" value="ECO:0007669"/>
    <property type="project" value="InterPro"/>
</dbReference>